<dbReference type="Pfam" id="PF05697">
    <property type="entry name" value="Trigger_N"/>
    <property type="match status" value="1"/>
</dbReference>
<feature type="domain" description="Trigger factor ribosome-binding bacterial" evidence="11">
    <location>
        <begin position="1"/>
        <end position="142"/>
    </location>
</feature>
<dbReference type="Gene3D" id="1.10.3120.10">
    <property type="entry name" value="Trigger factor, C-terminal domain"/>
    <property type="match status" value="1"/>
</dbReference>
<comment type="domain">
    <text evidence="9">Consists of 3 domains; the N-terminus binds the ribosome, the middle domain has PPIase activity, while the C-terminus has intrinsic chaperone activity on its own.</text>
</comment>
<dbReference type="PANTHER" id="PTHR30560:SF3">
    <property type="entry name" value="TRIGGER FACTOR-LIKE PROTEIN TIG, CHLOROPLASTIC"/>
    <property type="match status" value="1"/>
</dbReference>
<evidence type="ECO:0000256" key="1">
    <source>
        <dbReference type="ARBA" id="ARBA00000971"/>
    </source>
</evidence>
<dbReference type="AlphaFoldDB" id="A0A7V3ZV89"/>
<comment type="catalytic activity">
    <reaction evidence="1 9">
        <text>[protein]-peptidylproline (omega=180) = [protein]-peptidylproline (omega=0)</text>
        <dbReference type="Rhea" id="RHEA:16237"/>
        <dbReference type="Rhea" id="RHEA-COMP:10747"/>
        <dbReference type="Rhea" id="RHEA-COMP:10748"/>
        <dbReference type="ChEBI" id="CHEBI:83833"/>
        <dbReference type="ChEBI" id="CHEBI:83834"/>
        <dbReference type="EC" id="5.2.1.8"/>
    </reaction>
</comment>
<dbReference type="GO" id="GO:0005737">
    <property type="term" value="C:cytoplasm"/>
    <property type="evidence" value="ECO:0007669"/>
    <property type="project" value="UniProtKB-SubCell"/>
</dbReference>
<evidence type="ECO:0000256" key="8">
    <source>
        <dbReference type="ARBA" id="ARBA00029986"/>
    </source>
</evidence>
<dbReference type="InterPro" id="IPR046357">
    <property type="entry name" value="PPIase_dom_sf"/>
</dbReference>
<dbReference type="Gene3D" id="3.10.50.40">
    <property type="match status" value="1"/>
</dbReference>
<protein>
    <recommendedName>
        <fullName evidence="4 9">Trigger factor</fullName>
        <shortName evidence="9">TF</shortName>
        <ecNumber evidence="3 9">5.2.1.8</ecNumber>
    </recommendedName>
    <alternativeName>
        <fullName evidence="8 9">PPIase</fullName>
    </alternativeName>
</protein>
<reference evidence="13" key="1">
    <citation type="journal article" date="2020" name="mSystems">
        <title>Genome- and Community-Level Interaction Insights into Carbon Utilization and Element Cycling Functions of Hydrothermarchaeota in Hydrothermal Sediment.</title>
        <authorList>
            <person name="Zhou Z."/>
            <person name="Liu Y."/>
            <person name="Xu W."/>
            <person name="Pan J."/>
            <person name="Luo Z.H."/>
            <person name="Li M."/>
        </authorList>
    </citation>
    <scope>NUCLEOTIDE SEQUENCE [LARGE SCALE GENOMIC DNA]</scope>
    <source>
        <strain evidence="13">SpSt-697</strain>
    </source>
</reference>
<dbReference type="InterPro" id="IPR008880">
    <property type="entry name" value="Trigger_fac_C"/>
</dbReference>
<dbReference type="InterPro" id="IPR037041">
    <property type="entry name" value="Trigger_fac_C_sf"/>
</dbReference>
<dbReference type="EMBL" id="DTDR01000117">
    <property type="protein sequence ID" value="HGK63832.1"/>
    <property type="molecule type" value="Genomic_DNA"/>
</dbReference>
<dbReference type="GO" id="GO:0043022">
    <property type="term" value="F:ribosome binding"/>
    <property type="evidence" value="ECO:0007669"/>
    <property type="project" value="TreeGrafter"/>
</dbReference>
<dbReference type="Pfam" id="PF05698">
    <property type="entry name" value="Trigger_C"/>
    <property type="match status" value="1"/>
</dbReference>
<evidence type="ECO:0000259" key="11">
    <source>
        <dbReference type="Pfam" id="PF05697"/>
    </source>
</evidence>
<name>A0A7V3ZV89_UNCW3</name>
<dbReference type="SUPFAM" id="SSF109998">
    <property type="entry name" value="Triger factor/SurA peptide-binding domain-like"/>
    <property type="match status" value="1"/>
</dbReference>
<evidence type="ECO:0000256" key="7">
    <source>
        <dbReference type="ARBA" id="ARBA00023235"/>
    </source>
</evidence>
<accession>A0A7V3ZV89</accession>
<evidence type="ECO:0000313" key="13">
    <source>
        <dbReference type="EMBL" id="HGK63832.1"/>
    </source>
</evidence>
<comment type="subcellular location">
    <subcellularLocation>
        <location evidence="9">Cytoplasm</location>
    </subcellularLocation>
    <text evidence="9">About half TF is bound to the ribosome near the polypeptide exit tunnel while the other half is free in the cytoplasm.</text>
</comment>
<dbReference type="PANTHER" id="PTHR30560">
    <property type="entry name" value="TRIGGER FACTOR CHAPERONE AND PEPTIDYL-PROLYL CIS/TRANS ISOMERASE"/>
    <property type="match status" value="1"/>
</dbReference>
<feature type="domain" description="Trigger factor C-terminal" evidence="12">
    <location>
        <begin position="246"/>
        <end position="386"/>
    </location>
</feature>
<dbReference type="Gene3D" id="3.30.70.1050">
    <property type="entry name" value="Trigger factor ribosome-binding domain"/>
    <property type="match status" value="1"/>
</dbReference>
<evidence type="ECO:0000256" key="5">
    <source>
        <dbReference type="ARBA" id="ARBA00023110"/>
    </source>
</evidence>
<keyword evidence="9" id="KW-0131">Cell cycle</keyword>
<dbReference type="GO" id="GO:0003755">
    <property type="term" value="F:peptidyl-prolyl cis-trans isomerase activity"/>
    <property type="evidence" value="ECO:0007669"/>
    <property type="project" value="UniProtKB-UniRule"/>
</dbReference>
<dbReference type="SUPFAM" id="SSF54534">
    <property type="entry name" value="FKBP-like"/>
    <property type="match status" value="1"/>
</dbReference>
<evidence type="ECO:0000259" key="12">
    <source>
        <dbReference type="Pfam" id="PF05698"/>
    </source>
</evidence>
<dbReference type="GO" id="GO:0043335">
    <property type="term" value="P:protein unfolding"/>
    <property type="evidence" value="ECO:0007669"/>
    <property type="project" value="TreeGrafter"/>
</dbReference>
<evidence type="ECO:0000256" key="3">
    <source>
        <dbReference type="ARBA" id="ARBA00013194"/>
    </source>
</evidence>
<dbReference type="GO" id="GO:0044183">
    <property type="term" value="F:protein folding chaperone"/>
    <property type="evidence" value="ECO:0007669"/>
    <property type="project" value="TreeGrafter"/>
</dbReference>
<keyword evidence="5 9" id="KW-0697">Rotamase</keyword>
<dbReference type="NCBIfam" id="TIGR00115">
    <property type="entry name" value="tig"/>
    <property type="match status" value="1"/>
</dbReference>
<evidence type="ECO:0000256" key="4">
    <source>
        <dbReference type="ARBA" id="ARBA00016902"/>
    </source>
</evidence>
<dbReference type="InterPro" id="IPR005215">
    <property type="entry name" value="Trig_fac"/>
</dbReference>
<feature type="coiled-coil region" evidence="10">
    <location>
        <begin position="244"/>
        <end position="367"/>
    </location>
</feature>
<dbReference type="PIRSF" id="PIRSF003095">
    <property type="entry name" value="Trigger_factor"/>
    <property type="match status" value="1"/>
</dbReference>
<comment type="function">
    <text evidence="9">Involved in protein export. Acts as a chaperone by maintaining the newly synthesized protein in an open conformation. Functions as a peptidyl-prolyl cis-trans isomerase.</text>
</comment>
<keyword evidence="9" id="KW-0963">Cytoplasm</keyword>
<keyword evidence="6 9" id="KW-0143">Chaperone</keyword>
<dbReference type="SUPFAM" id="SSF102735">
    <property type="entry name" value="Trigger factor ribosome-binding domain"/>
    <property type="match status" value="1"/>
</dbReference>
<dbReference type="InterPro" id="IPR036611">
    <property type="entry name" value="Trigger_fac_ribosome-bd_sf"/>
</dbReference>
<dbReference type="InterPro" id="IPR027304">
    <property type="entry name" value="Trigger_fact/SurA_dom_sf"/>
</dbReference>
<dbReference type="HAMAP" id="MF_00303">
    <property type="entry name" value="Trigger_factor_Tig"/>
    <property type="match status" value="1"/>
</dbReference>
<comment type="caution">
    <text evidence="13">The sequence shown here is derived from an EMBL/GenBank/DDBJ whole genome shotgun (WGS) entry which is preliminary data.</text>
</comment>
<dbReference type="InterPro" id="IPR008881">
    <property type="entry name" value="Trigger_fac_ribosome-bd_bac"/>
</dbReference>
<proteinExistence type="inferred from homology"/>
<evidence type="ECO:0000256" key="6">
    <source>
        <dbReference type="ARBA" id="ARBA00023186"/>
    </source>
</evidence>
<dbReference type="GO" id="GO:0051301">
    <property type="term" value="P:cell division"/>
    <property type="evidence" value="ECO:0007669"/>
    <property type="project" value="UniProtKB-KW"/>
</dbReference>
<sequence length="393" mass="46526">MNITITNKTEYLKEANITIEKEIVEKKIDEILEIYKDKIAIPGFRIGKAPKELIYKKLKKGIDELVIEKLISETYENLIKENDWQVVGNAKVSEYELTEEKELKFTLLLEVIPDFPLKEYLGIPVKKINPTGFDKEFEKRVKFLQEKCATYSELDRPAKEGDFLLIDYSLFDQDNKLLEKKENLLIKLGDEKNHPEINKNLIGVERGKELEIKVDNYLYKIFVRSVREQQLPEINEEFAKALGFESLKALKEEIENEIQEEREKIIEENNKKEIIEYLINNHDFQPPPSLVSEKFQSFLENLNKKEEELSEEVKREFLKEAERRAKLSAILLKIAKKENIEIKEEEVEEELKQFENLEKEKIDLLKRSDYLKRILLEEKVLKYLLEKANIIED</sequence>
<gene>
    <name evidence="9 13" type="primary">tig</name>
    <name evidence="13" type="ORF">ENU74_04500</name>
</gene>
<evidence type="ECO:0000256" key="2">
    <source>
        <dbReference type="ARBA" id="ARBA00005464"/>
    </source>
</evidence>
<dbReference type="GO" id="GO:0015031">
    <property type="term" value="P:protein transport"/>
    <property type="evidence" value="ECO:0007669"/>
    <property type="project" value="UniProtKB-UniRule"/>
</dbReference>
<dbReference type="EC" id="5.2.1.8" evidence="3 9"/>
<organism evidence="13">
    <name type="scientific">candidate division WOR-3 bacterium</name>
    <dbReference type="NCBI Taxonomy" id="2052148"/>
    <lineage>
        <taxon>Bacteria</taxon>
        <taxon>Bacteria division WOR-3</taxon>
    </lineage>
</organism>
<keyword evidence="7 9" id="KW-0413">Isomerase</keyword>
<dbReference type="GO" id="GO:0051083">
    <property type="term" value="P:'de novo' cotranslational protein folding"/>
    <property type="evidence" value="ECO:0007669"/>
    <property type="project" value="TreeGrafter"/>
</dbReference>
<evidence type="ECO:0000256" key="10">
    <source>
        <dbReference type="SAM" id="Coils"/>
    </source>
</evidence>
<keyword evidence="10" id="KW-0175">Coiled coil</keyword>
<evidence type="ECO:0000256" key="9">
    <source>
        <dbReference type="HAMAP-Rule" id="MF_00303"/>
    </source>
</evidence>
<keyword evidence="9" id="KW-0132">Cell division</keyword>
<comment type="similarity">
    <text evidence="2 9">Belongs to the FKBP-type PPIase family. Tig subfamily.</text>
</comment>